<dbReference type="EMBL" id="JAGGJR010000017">
    <property type="protein sequence ID" value="MBP1876392.1"/>
    <property type="molecule type" value="Genomic_DNA"/>
</dbReference>
<dbReference type="Proteomes" id="UP000823773">
    <property type="component" value="Unassembled WGS sequence"/>
</dbReference>
<evidence type="ECO:0000313" key="1">
    <source>
        <dbReference type="EMBL" id="MBP1876392.1"/>
    </source>
</evidence>
<protein>
    <submittedName>
        <fullName evidence="1">Uncharacterized protein</fullName>
    </submittedName>
</protein>
<organism evidence="1 2">
    <name type="scientific">Ensifer adhaerens</name>
    <name type="common">Sinorhizobium morelense</name>
    <dbReference type="NCBI Taxonomy" id="106592"/>
    <lineage>
        <taxon>Bacteria</taxon>
        <taxon>Pseudomonadati</taxon>
        <taxon>Pseudomonadota</taxon>
        <taxon>Alphaproteobacteria</taxon>
        <taxon>Hyphomicrobiales</taxon>
        <taxon>Rhizobiaceae</taxon>
        <taxon>Sinorhizobium/Ensifer group</taxon>
        <taxon>Ensifer</taxon>
    </lineage>
</organism>
<accession>A0ACC5T5J2</accession>
<gene>
    <name evidence="1" type="ORF">J2Z19_006142</name>
</gene>
<reference evidence="1" key="1">
    <citation type="submission" date="2021-03" db="EMBL/GenBank/DDBJ databases">
        <title>Genomic Encyclopedia of Type Strains, Phase IV (KMG-IV): sequencing the most valuable type-strain genomes for metagenomic binning, comparative biology and taxonomic classification.</title>
        <authorList>
            <person name="Goeker M."/>
        </authorList>
    </citation>
    <scope>NUCLEOTIDE SEQUENCE</scope>
    <source>
        <strain evidence="1">DSM 18131</strain>
    </source>
</reference>
<name>A0ACC5T5J2_ENSAD</name>
<sequence>MVFLKNQLGVIWATKAGSFQRKSVAGLGWCWPPNASRALQTRLFASMFRMPLEASRLMVAMQ</sequence>
<comment type="caution">
    <text evidence="1">The sequence shown here is derived from an EMBL/GenBank/DDBJ whole genome shotgun (WGS) entry which is preliminary data.</text>
</comment>
<evidence type="ECO:0000313" key="2">
    <source>
        <dbReference type="Proteomes" id="UP000823773"/>
    </source>
</evidence>
<proteinExistence type="predicted"/>
<keyword evidence="2" id="KW-1185">Reference proteome</keyword>